<evidence type="ECO:0000256" key="2">
    <source>
        <dbReference type="ARBA" id="ARBA00022692"/>
    </source>
</evidence>
<proteinExistence type="predicted"/>
<evidence type="ECO:0008006" key="9">
    <source>
        <dbReference type="Google" id="ProtNLM"/>
    </source>
</evidence>
<evidence type="ECO:0000313" key="7">
    <source>
        <dbReference type="EMBL" id="CUS14480.1"/>
    </source>
</evidence>
<feature type="transmembrane region" description="Helical" evidence="6">
    <location>
        <begin position="207"/>
        <end position="227"/>
    </location>
</feature>
<dbReference type="Proteomes" id="UP001412239">
    <property type="component" value="Unassembled WGS sequence"/>
</dbReference>
<evidence type="ECO:0000256" key="5">
    <source>
        <dbReference type="SAM" id="MobiDB-lite"/>
    </source>
</evidence>
<feature type="region of interest" description="Disordered" evidence="5">
    <location>
        <begin position="1"/>
        <end position="31"/>
    </location>
</feature>
<comment type="subcellular location">
    <subcellularLocation>
        <location evidence="1">Membrane</location>
        <topology evidence="1">Multi-pass membrane protein</topology>
    </subcellularLocation>
</comment>
<feature type="transmembrane region" description="Helical" evidence="6">
    <location>
        <begin position="180"/>
        <end position="201"/>
    </location>
</feature>
<feature type="transmembrane region" description="Helical" evidence="6">
    <location>
        <begin position="376"/>
        <end position="397"/>
    </location>
</feature>
<dbReference type="GO" id="GO:0022857">
    <property type="term" value="F:transmembrane transporter activity"/>
    <property type="evidence" value="ECO:0007669"/>
    <property type="project" value="InterPro"/>
</dbReference>
<accession>A0A292Q6Z2</accession>
<feature type="compositionally biased region" description="Polar residues" evidence="5">
    <location>
        <begin position="1"/>
        <end position="10"/>
    </location>
</feature>
<feature type="transmembrane region" description="Helical" evidence="6">
    <location>
        <begin position="51"/>
        <end position="75"/>
    </location>
</feature>
<evidence type="ECO:0000256" key="6">
    <source>
        <dbReference type="SAM" id="Phobius"/>
    </source>
</evidence>
<evidence type="ECO:0000256" key="4">
    <source>
        <dbReference type="ARBA" id="ARBA00023136"/>
    </source>
</evidence>
<dbReference type="Gene3D" id="1.20.1250.20">
    <property type="entry name" value="MFS general substrate transporter like domains"/>
    <property type="match status" value="1"/>
</dbReference>
<name>A0A292Q6Z2_9PEZI</name>
<dbReference type="AlphaFoldDB" id="A0A292Q6Z2"/>
<dbReference type="InterPro" id="IPR011701">
    <property type="entry name" value="MFS"/>
</dbReference>
<evidence type="ECO:0000256" key="1">
    <source>
        <dbReference type="ARBA" id="ARBA00004141"/>
    </source>
</evidence>
<dbReference type="EMBL" id="LN890958">
    <property type="protein sequence ID" value="CUS14480.1"/>
    <property type="molecule type" value="Genomic_DNA"/>
</dbReference>
<dbReference type="SUPFAM" id="SSF103473">
    <property type="entry name" value="MFS general substrate transporter"/>
    <property type="match status" value="1"/>
</dbReference>
<dbReference type="PANTHER" id="PTHR23502:SF22">
    <property type="entry name" value="MAJOR FACILITATOR SUPERFAMILY (MFS) PROFILE DOMAIN-CONTAINING PROTEIN"/>
    <property type="match status" value="1"/>
</dbReference>
<evidence type="ECO:0000313" key="8">
    <source>
        <dbReference type="Proteomes" id="UP001412239"/>
    </source>
</evidence>
<organism evidence="7 8">
    <name type="scientific">Tuber aestivum</name>
    <name type="common">summer truffle</name>
    <dbReference type="NCBI Taxonomy" id="59557"/>
    <lineage>
        <taxon>Eukaryota</taxon>
        <taxon>Fungi</taxon>
        <taxon>Dikarya</taxon>
        <taxon>Ascomycota</taxon>
        <taxon>Pezizomycotina</taxon>
        <taxon>Pezizomycetes</taxon>
        <taxon>Pezizales</taxon>
        <taxon>Tuberaceae</taxon>
        <taxon>Tuber</taxon>
    </lineage>
</organism>
<dbReference type="Pfam" id="PF07690">
    <property type="entry name" value="MFS_1"/>
    <property type="match status" value="1"/>
</dbReference>
<feature type="transmembrane region" description="Helical" evidence="6">
    <location>
        <begin position="469"/>
        <end position="488"/>
    </location>
</feature>
<protein>
    <recommendedName>
        <fullName evidence="9">Major facilitator superfamily (MFS) profile domain-containing protein</fullName>
    </recommendedName>
</protein>
<keyword evidence="3 6" id="KW-1133">Transmembrane helix</keyword>
<gene>
    <name evidence="7" type="ORF">GSTUAT00001357001</name>
</gene>
<keyword evidence="8" id="KW-1185">Reference proteome</keyword>
<dbReference type="InterPro" id="IPR036259">
    <property type="entry name" value="MFS_trans_sf"/>
</dbReference>
<feature type="transmembrane region" description="Helical" evidence="6">
    <location>
        <begin position="297"/>
        <end position="319"/>
    </location>
</feature>
<feature type="transmembrane region" description="Helical" evidence="6">
    <location>
        <begin position="331"/>
        <end position="355"/>
    </location>
</feature>
<keyword evidence="4 6" id="KW-0472">Membrane</keyword>
<feature type="transmembrane region" description="Helical" evidence="6">
    <location>
        <begin position="403"/>
        <end position="429"/>
    </location>
</feature>
<feature type="transmembrane region" description="Helical" evidence="6">
    <location>
        <begin position="118"/>
        <end position="137"/>
    </location>
</feature>
<feature type="compositionally biased region" description="Polar residues" evidence="5">
    <location>
        <begin position="21"/>
        <end position="31"/>
    </location>
</feature>
<keyword evidence="2 6" id="KW-0812">Transmembrane</keyword>
<reference evidence="7" key="1">
    <citation type="submission" date="2015-10" db="EMBL/GenBank/DDBJ databases">
        <authorList>
            <person name="Regsiter A."/>
            <person name="william w."/>
        </authorList>
    </citation>
    <scope>NUCLEOTIDE SEQUENCE</scope>
    <source>
        <strain evidence="7">Montdore</strain>
    </source>
</reference>
<evidence type="ECO:0000256" key="3">
    <source>
        <dbReference type="ARBA" id="ARBA00022989"/>
    </source>
</evidence>
<dbReference type="PANTHER" id="PTHR23502">
    <property type="entry name" value="MAJOR FACILITATOR SUPERFAMILY"/>
    <property type="match status" value="1"/>
</dbReference>
<sequence length="515" mass="57674">MTADNKQTPSLAPPALETVERSLTTPPSVLTDGTTYDPNDPLMWSWKKKHLVLASVCYMTFMTDFLAGYGVPMIIPQAKEWKLTPADSTRSLSGNTFTQGFGSLMAVPFAGRFGTLPVMFWSTFMTFFMTIACALCPDDWIGFIAIRVVQGFFSTAAQVLGMTVIQDIFFFEEHVRKLGIWGWSILIGPYFGPFLASFIISTQRWRTAFWIVSAFVGLGLILIIFLMDETSFDRTDHRNNPPRPETYWKHKVQTLSGVYGYRAQGKPTLLQGCLEIWKVFIPQDSVFILLYHTNSIVFYHGVTYMWSVGINGSLVLFLVPPPPKGYGFNSVGIGLIYFAPMIGVVLGELWGHFFNDFIQSRSIRKNKGLFEPESRLWAIYFSTAFNAVGLGLLGIGLKNLWTWGIIALLWGAYIWSLMISTVATSAYALDCFPGNSAAASALLNFTRVLHGFLVPFFQNKWANAVGANWSFGTQAIVCVLAFGIIPVVQRYGKRWREKSSLSPDFIIVTKAEQQT</sequence>
<dbReference type="GO" id="GO:0005886">
    <property type="term" value="C:plasma membrane"/>
    <property type="evidence" value="ECO:0007669"/>
    <property type="project" value="TreeGrafter"/>
</dbReference>